<keyword evidence="2" id="KW-0129">CBS domain</keyword>
<dbReference type="GO" id="GO:0010960">
    <property type="term" value="P:magnesium ion homeostasis"/>
    <property type="evidence" value="ECO:0007669"/>
    <property type="project" value="InterPro"/>
</dbReference>
<comment type="caution">
    <text evidence="7">The sequence shown here is derived from an EMBL/GenBank/DDBJ whole genome shotgun (WGS) entry which is preliminary data.</text>
</comment>
<evidence type="ECO:0008006" key="9">
    <source>
        <dbReference type="Google" id="ProtNLM"/>
    </source>
</evidence>
<feature type="domain" description="CNNM transmembrane" evidence="6">
    <location>
        <begin position="52"/>
        <end position="238"/>
    </location>
</feature>
<dbReference type="InterPro" id="IPR046342">
    <property type="entry name" value="CBS_dom_sf"/>
</dbReference>
<protein>
    <recommendedName>
        <fullName evidence="9">CNNM transmembrane domain-containing protein</fullName>
    </recommendedName>
</protein>
<feature type="transmembrane region" description="Helical" evidence="4">
    <location>
        <begin position="155"/>
        <end position="174"/>
    </location>
</feature>
<dbReference type="InterPro" id="IPR002550">
    <property type="entry name" value="CNNM"/>
</dbReference>
<dbReference type="Pfam" id="PF01595">
    <property type="entry name" value="CNNM"/>
    <property type="match status" value="1"/>
</dbReference>
<dbReference type="GO" id="GO:0016020">
    <property type="term" value="C:membrane"/>
    <property type="evidence" value="ECO:0007669"/>
    <property type="project" value="UniProtKB-UniRule"/>
</dbReference>
<evidence type="ECO:0000256" key="2">
    <source>
        <dbReference type="PROSITE-ProRule" id="PRU00703"/>
    </source>
</evidence>
<dbReference type="InterPro" id="IPR045095">
    <property type="entry name" value="ACDP"/>
</dbReference>
<evidence type="ECO:0000313" key="7">
    <source>
        <dbReference type="EMBL" id="ETO18888.1"/>
    </source>
</evidence>
<evidence type="ECO:0000259" key="5">
    <source>
        <dbReference type="PROSITE" id="PS51371"/>
    </source>
</evidence>
<feature type="transmembrane region" description="Helical" evidence="4">
    <location>
        <begin position="56"/>
        <end position="81"/>
    </location>
</feature>
<keyword evidence="3 4" id="KW-1133">Transmembrane helix</keyword>
<sequence>MAELIAKELVNLTLIHVSGASYYKDEQGYYYRQVLANSAGENNEEQIFKPLSASQLIGNTILCSVLVLFGGLTSGLNLSLLSIDPLKIKLMEQSSQPYDRKVIQNKNQSFSNLTSNVVKRIKPVIKNQHFLLVTLLVCNAAAMEALPIFLNEMMVDWMAIIISVTFAILAANPLKAGYHFAWIVLVLEVLTFPITYPLALLLDVMLKHDHSVLFTHQEMTNLFGIIAKDKEYADTKQEFEGDELLLLRFVRSVCALYRFWYYSVETEMVKWEDVIKLPYDLPLNSDGLEKIWECGFSRVPVYKEHEMDIVGICLVKDLLLEGDSQQVLGDCVRRKPVIMTPETTMIKALNIFQEKRTHFALITRDVDVVNECLDKSLTIPRSVRFLGAITLEDITEQLIQEEIEDEYAKKQKQQTDEKVDS</sequence>
<dbReference type="PROSITE" id="PS51371">
    <property type="entry name" value="CBS"/>
    <property type="match status" value="1"/>
</dbReference>
<dbReference type="EMBL" id="ASPP01014291">
    <property type="protein sequence ID" value="ETO18888.1"/>
    <property type="molecule type" value="Genomic_DNA"/>
</dbReference>
<dbReference type="PROSITE" id="PS51846">
    <property type="entry name" value="CNNM"/>
    <property type="match status" value="1"/>
</dbReference>
<dbReference type="GO" id="GO:0030026">
    <property type="term" value="P:intracellular manganese ion homeostasis"/>
    <property type="evidence" value="ECO:0007669"/>
    <property type="project" value="TreeGrafter"/>
</dbReference>
<dbReference type="PANTHER" id="PTHR12064">
    <property type="entry name" value="METAL TRANSPORTER CNNM"/>
    <property type="match status" value="1"/>
</dbReference>
<accession>X6MZ52</accession>
<feature type="domain" description="CBS" evidence="5">
    <location>
        <begin position="332"/>
        <end position="406"/>
    </location>
</feature>
<dbReference type="OrthoDB" id="5353557at2759"/>
<gene>
    <name evidence="7" type="ORF">RFI_18359</name>
</gene>
<dbReference type="GO" id="GO:0005737">
    <property type="term" value="C:cytoplasm"/>
    <property type="evidence" value="ECO:0007669"/>
    <property type="project" value="TreeGrafter"/>
</dbReference>
<dbReference type="AlphaFoldDB" id="X6MZ52"/>
<reference evidence="7 8" key="1">
    <citation type="journal article" date="2013" name="Curr. Biol.">
        <title>The Genome of the Foraminiferan Reticulomyxa filosa.</title>
        <authorList>
            <person name="Glockner G."/>
            <person name="Hulsmann N."/>
            <person name="Schleicher M."/>
            <person name="Noegel A.A."/>
            <person name="Eichinger L."/>
            <person name="Gallinger C."/>
            <person name="Pawlowski J."/>
            <person name="Sierra R."/>
            <person name="Euteneuer U."/>
            <person name="Pillet L."/>
            <person name="Moustafa A."/>
            <person name="Platzer M."/>
            <person name="Groth M."/>
            <person name="Szafranski K."/>
            <person name="Schliwa M."/>
        </authorList>
    </citation>
    <scope>NUCLEOTIDE SEQUENCE [LARGE SCALE GENOMIC DNA]</scope>
</reference>
<evidence type="ECO:0000256" key="4">
    <source>
        <dbReference type="SAM" id="Phobius"/>
    </source>
</evidence>
<proteinExistence type="predicted"/>
<keyword evidence="3 4" id="KW-0472">Membrane</keyword>
<dbReference type="Proteomes" id="UP000023152">
    <property type="component" value="Unassembled WGS sequence"/>
</dbReference>
<name>X6MZ52_RETFI</name>
<dbReference type="OMA" id="TCQPEDE"/>
<feature type="transmembrane region" description="Helical" evidence="4">
    <location>
        <begin position="181"/>
        <end position="202"/>
    </location>
</feature>
<evidence type="ECO:0000259" key="6">
    <source>
        <dbReference type="PROSITE" id="PS51846"/>
    </source>
</evidence>
<feature type="transmembrane region" description="Helical" evidence="4">
    <location>
        <begin position="129"/>
        <end position="149"/>
    </location>
</feature>
<dbReference type="SUPFAM" id="SSF54631">
    <property type="entry name" value="CBS-domain pair"/>
    <property type="match status" value="1"/>
</dbReference>
<evidence type="ECO:0000256" key="3">
    <source>
        <dbReference type="PROSITE-ProRule" id="PRU01193"/>
    </source>
</evidence>
<organism evidence="7 8">
    <name type="scientific">Reticulomyxa filosa</name>
    <dbReference type="NCBI Taxonomy" id="46433"/>
    <lineage>
        <taxon>Eukaryota</taxon>
        <taxon>Sar</taxon>
        <taxon>Rhizaria</taxon>
        <taxon>Retaria</taxon>
        <taxon>Foraminifera</taxon>
        <taxon>Monothalamids</taxon>
        <taxon>Reticulomyxidae</taxon>
        <taxon>Reticulomyxa</taxon>
    </lineage>
</organism>
<dbReference type="PANTHER" id="PTHR12064:SF97">
    <property type="entry name" value="METAL TRANSPORTER CNNM-5"/>
    <property type="match status" value="1"/>
</dbReference>
<keyword evidence="8" id="KW-1185">Reference proteome</keyword>
<evidence type="ECO:0000313" key="8">
    <source>
        <dbReference type="Proteomes" id="UP000023152"/>
    </source>
</evidence>
<dbReference type="InterPro" id="IPR000644">
    <property type="entry name" value="CBS_dom"/>
</dbReference>
<keyword evidence="3 4" id="KW-0812">Transmembrane</keyword>
<dbReference type="Gene3D" id="3.10.580.10">
    <property type="entry name" value="CBS-domain"/>
    <property type="match status" value="1"/>
</dbReference>
<keyword evidence="1" id="KW-0677">Repeat</keyword>
<evidence type="ECO:0000256" key="1">
    <source>
        <dbReference type="ARBA" id="ARBA00022737"/>
    </source>
</evidence>